<dbReference type="EMBL" id="FTOL01000001">
    <property type="protein sequence ID" value="SIS57288.1"/>
    <property type="molecule type" value="Genomic_DNA"/>
</dbReference>
<accession>A0A1N7K6X6</accession>
<reference evidence="2" key="1">
    <citation type="submission" date="2017-01" db="EMBL/GenBank/DDBJ databases">
        <authorList>
            <person name="Varghese N."/>
            <person name="Submissions S."/>
        </authorList>
    </citation>
    <scope>NUCLEOTIDE SEQUENCE [LARGE SCALE GENOMIC DNA]</scope>
    <source>
        <strain evidence="2">DSM 18017</strain>
    </source>
</reference>
<evidence type="ECO:0000313" key="2">
    <source>
        <dbReference type="Proteomes" id="UP000186744"/>
    </source>
</evidence>
<evidence type="ECO:0000313" key="1">
    <source>
        <dbReference type="EMBL" id="SIS57288.1"/>
    </source>
</evidence>
<protein>
    <submittedName>
        <fullName evidence="1">Uncharacterized protein</fullName>
    </submittedName>
</protein>
<dbReference type="InterPro" id="IPR016024">
    <property type="entry name" value="ARM-type_fold"/>
</dbReference>
<keyword evidence="2" id="KW-1185">Reference proteome</keyword>
<dbReference type="STRING" id="373668.SAMN05421786_101275"/>
<dbReference type="AlphaFoldDB" id="A0A1N7K6X6"/>
<dbReference type="Proteomes" id="UP000186744">
    <property type="component" value="Unassembled WGS sequence"/>
</dbReference>
<proteinExistence type="predicted"/>
<dbReference type="SUPFAM" id="SSF48371">
    <property type="entry name" value="ARM repeat"/>
    <property type="match status" value="1"/>
</dbReference>
<gene>
    <name evidence="1" type="ORF">SAMN05421786_101275</name>
</gene>
<organism evidence="1 2">
    <name type="scientific">Chryseobacterium ureilyticum</name>
    <dbReference type="NCBI Taxonomy" id="373668"/>
    <lineage>
        <taxon>Bacteria</taxon>
        <taxon>Pseudomonadati</taxon>
        <taxon>Bacteroidota</taxon>
        <taxon>Flavobacteriia</taxon>
        <taxon>Flavobacteriales</taxon>
        <taxon>Weeksellaceae</taxon>
        <taxon>Chryseobacterium group</taxon>
        <taxon>Chryseobacterium</taxon>
    </lineage>
</organism>
<sequence length="626" mass="74609">MRFDIKELFDLIFKYDKLQFCNKDIQNKEQLIKENILIKEGNFLTVNLKTDLIFEYLISYAESILNLKFPSEISDSLLFCQSFHEEIKKINNAPFANSYNIIIENFAAFVLAKRNSNGKEITQFLLNLTEEGRDQEKHLYDYEKHYYNAQLKLETDKETISKAIKHSINDEIHRFYTTQYANQICEKKPIFANELVEYWRGDEFDLSFKYLQKIILSNLYKQDHTIFKKAFEVFEIHPKILINFLADIDYQNDDDLKTAITFVEKIELENNLCGSEIVQFYGKLLKIKSDSEEIKNKVFEKLYEYFDKNDENIRGWIIHILIRDIDGFEYERYNFLHHILNTTKNIRIIEHYFDKFKDPKYYFHLFQFAYSKLEFRTNLSLFKYGIRNFWKTNRIETEKYILEFLSTESIILRLGGIHLLLMGIFPINALNVDSEIGQLRTIEGFERFPHSIEKTVPFLLQLRNSNYKSVKEECRLTLGRLIFEAYHEYIYNIIVSQLTNSNSDKKLKKYFTQILDSYNKMCEFKGKINDLSPHHNESNLMDLYYRLEHENQAKMMEEIKDGKGTFLEHLGKTNVIVRGNAWKSDGQDNVGALTGHQYSVYLDGRTYKNPDLYEYILNSDKSKYDN</sequence>
<dbReference type="RefSeq" id="WP_076549317.1">
    <property type="nucleotide sequence ID" value="NZ_FTOL01000001.1"/>
</dbReference>
<name>A0A1N7K6X6_9FLAO</name>
<dbReference type="OrthoDB" id="1324326at2"/>